<keyword evidence="2" id="KW-1185">Reference proteome</keyword>
<dbReference type="Proteomes" id="UP001165122">
    <property type="component" value="Unassembled WGS sequence"/>
</dbReference>
<proteinExistence type="predicted"/>
<sequence length="148" mass="16883">MGLRQTLEFLEDERIVNLGDHESAERMSLEIIGDSELVIHQMTGQYKVKNKVLRILHSIATGLAAKFKGINWRSVPRVENKLRISSHIKLRTILASTTKTKCFTSIPILDLFQSLFQSLFQRLTSATRGVTTKHGNMLRMMSQSPWVD</sequence>
<evidence type="ECO:0000313" key="2">
    <source>
        <dbReference type="Proteomes" id="UP001165122"/>
    </source>
</evidence>
<accession>A0A9W7FUS0</accession>
<protein>
    <recommendedName>
        <fullName evidence="3">RNase H type-1 domain-containing protein</fullName>
    </recommendedName>
</protein>
<dbReference type="InterPro" id="IPR012337">
    <property type="entry name" value="RNaseH-like_sf"/>
</dbReference>
<dbReference type="SUPFAM" id="SSF53098">
    <property type="entry name" value="Ribonuclease H-like"/>
    <property type="match status" value="1"/>
</dbReference>
<name>A0A9W7FUS0_9STRA</name>
<evidence type="ECO:0008006" key="3">
    <source>
        <dbReference type="Google" id="ProtNLM"/>
    </source>
</evidence>
<dbReference type="InterPro" id="IPR036397">
    <property type="entry name" value="RNaseH_sf"/>
</dbReference>
<dbReference type="Gene3D" id="3.30.420.10">
    <property type="entry name" value="Ribonuclease H-like superfamily/Ribonuclease H"/>
    <property type="match status" value="1"/>
</dbReference>
<organism evidence="1 2">
    <name type="scientific">Triparma laevis f. longispina</name>
    <dbReference type="NCBI Taxonomy" id="1714387"/>
    <lineage>
        <taxon>Eukaryota</taxon>
        <taxon>Sar</taxon>
        <taxon>Stramenopiles</taxon>
        <taxon>Ochrophyta</taxon>
        <taxon>Bolidophyceae</taxon>
        <taxon>Parmales</taxon>
        <taxon>Triparmaceae</taxon>
        <taxon>Triparma</taxon>
    </lineage>
</organism>
<comment type="caution">
    <text evidence="1">The sequence shown here is derived from an EMBL/GenBank/DDBJ whole genome shotgun (WGS) entry which is preliminary data.</text>
</comment>
<dbReference type="GO" id="GO:0003676">
    <property type="term" value="F:nucleic acid binding"/>
    <property type="evidence" value="ECO:0007669"/>
    <property type="project" value="InterPro"/>
</dbReference>
<dbReference type="EMBL" id="BRXW01000333">
    <property type="protein sequence ID" value="GMI18421.1"/>
    <property type="molecule type" value="Genomic_DNA"/>
</dbReference>
<dbReference type="OrthoDB" id="1938096at2759"/>
<dbReference type="AlphaFoldDB" id="A0A9W7FUS0"/>
<evidence type="ECO:0000313" key="1">
    <source>
        <dbReference type="EMBL" id="GMI18421.1"/>
    </source>
</evidence>
<gene>
    <name evidence="1" type="ORF">TrLO_g5263</name>
</gene>
<reference evidence="2" key="1">
    <citation type="journal article" date="2023" name="Commun. Biol.">
        <title>Genome analysis of Parmales, the sister group of diatoms, reveals the evolutionary specialization of diatoms from phago-mixotrophs to photoautotrophs.</title>
        <authorList>
            <person name="Ban H."/>
            <person name="Sato S."/>
            <person name="Yoshikawa S."/>
            <person name="Yamada K."/>
            <person name="Nakamura Y."/>
            <person name="Ichinomiya M."/>
            <person name="Sato N."/>
            <person name="Blanc-Mathieu R."/>
            <person name="Endo H."/>
            <person name="Kuwata A."/>
            <person name="Ogata H."/>
        </authorList>
    </citation>
    <scope>NUCLEOTIDE SEQUENCE [LARGE SCALE GENOMIC DNA]</scope>
    <source>
        <strain evidence="2">NIES 3700</strain>
    </source>
</reference>